<proteinExistence type="predicted"/>
<accession>A0ABQ9XCM5</accession>
<keyword evidence="3" id="KW-1185">Reference proteome</keyword>
<comment type="caution">
    <text evidence="2">The sequence shown here is derived from an EMBL/GenBank/DDBJ whole genome shotgun (WGS) entry which is preliminary data.</text>
</comment>
<evidence type="ECO:0000313" key="2">
    <source>
        <dbReference type="EMBL" id="KAK2948609.1"/>
    </source>
</evidence>
<gene>
    <name evidence="2" type="ORF">BLNAU_16428</name>
</gene>
<evidence type="ECO:0000256" key="1">
    <source>
        <dbReference type="SAM" id="MobiDB-lite"/>
    </source>
</evidence>
<dbReference type="Proteomes" id="UP001281761">
    <property type="component" value="Unassembled WGS sequence"/>
</dbReference>
<evidence type="ECO:0000313" key="3">
    <source>
        <dbReference type="Proteomes" id="UP001281761"/>
    </source>
</evidence>
<sequence>MCRNEAGVSKEADGTLPNSSVQPKILAEGARQVDRTHLDSETNIDCIDWQGEQDSNGYPTCKKRQSPADRVRHLHPTWMADPRSLAPDGLSSFYPEDGGIMCRICSPFRDKIKSSSKKEFISKLANPTHSGTLFDHVKTDVHLEALALWIAKTEQINVAFLTSIRSISNRTLPTKYMR</sequence>
<dbReference type="EMBL" id="JARBJD010000172">
    <property type="protein sequence ID" value="KAK2948609.1"/>
    <property type="molecule type" value="Genomic_DNA"/>
</dbReference>
<name>A0ABQ9XCM5_9EUKA</name>
<feature type="region of interest" description="Disordered" evidence="1">
    <location>
        <begin position="1"/>
        <end position="21"/>
    </location>
</feature>
<protein>
    <submittedName>
        <fullName evidence="2">Uncharacterized protein</fullName>
    </submittedName>
</protein>
<reference evidence="2 3" key="1">
    <citation type="journal article" date="2022" name="bioRxiv">
        <title>Genomics of Preaxostyla Flagellates Illuminates Evolutionary Transitions and the Path Towards Mitochondrial Loss.</title>
        <authorList>
            <person name="Novak L.V.F."/>
            <person name="Treitli S.C."/>
            <person name="Pyrih J."/>
            <person name="Halakuc P."/>
            <person name="Pipaliya S.V."/>
            <person name="Vacek V."/>
            <person name="Brzon O."/>
            <person name="Soukal P."/>
            <person name="Eme L."/>
            <person name="Dacks J.B."/>
            <person name="Karnkowska A."/>
            <person name="Elias M."/>
            <person name="Hampl V."/>
        </authorList>
    </citation>
    <scope>NUCLEOTIDE SEQUENCE [LARGE SCALE GENOMIC DNA]</scope>
    <source>
        <strain evidence="2">NAU3</strain>
        <tissue evidence="2">Gut</tissue>
    </source>
</reference>
<organism evidence="2 3">
    <name type="scientific">Blattamonas nauphoetae</name>
    <dbReference type="NCBI Taxonomy" id="2049346"/>
    <lineage>
        <taxon>Eukaryota</taxon>
        <taxon>Metamonada</taxon>
        <taxon>Preaxostyla</taxon>
        <taxon>Oxymonadida</taxon>
        <taxon>Blattamonas</taxon>
    </lineage>
</organism>